<dbReference type="EMBL" id="VSSQ01095018">
    <property type="protein sequence ID" value="MPN39292.1"/>
    <property type="molecule type" value="Genomic_DNA"/>
</dbReference>
<reference evidence="2" key="1">
    <citation type="submission" date="2019-08" db="EMBL/GenBank/DDBJ databases">
        <authorList>
            <person name="Kucharzyk K."/>
            <person name="Murdoch R.W."/>
            <person name="Higgins S."/>
            <person name="Loffler F."/>
        </authorList>
    </citation>
    <scope>NUCLEOTIDE SEQUENCE</scope>
</reference>
<dbReference type="InterPro" id="IPR003821">
    <property type="entry name" value="DXP_reductoisomerase"/>
</dbReference>
<protein>
    <submittedName>
        <fullName evidence="2">1-deoxy-D-xylulose 5-phosphate reductoisomerase</fullName>
        <ecNumber evidence="2">1.1.1.267</ecNumber>
    </submittedName>
</protein>
<name>A0A645HLH9_9ZZZZ</name>
<dbReference type="SUPFAM" id="SSF69055">
    <property type="entry name" value="1-deoxy-D-xylulose-5-phosphate reductoisomerase, C-terminal domain"/>
    <property type="match status" value="1"/>
</dbReference>
<evidence type="ECO:0000259" key="1">
    <source>
        <dbReference type="Pfam" id="PF13288"/>
    </source>
</evidence>
<organism evidence="2">
    <name type="scientific">bioreactor metagenome</name>
    <dbReference type="NCBI Taxonomy" id="1076179"/>
    <lineage>
        <taxon>unclassified sequences</taxon>
        <taxon>metagenomes</taxon>
        <taxon>ecological metagenomes</taxon>
    </lineage>
</organism>
<dbReference type="InterPro" id="IPR026877">
    <property type="entry name" value="DXPR_C"/>
</dbReference>
<dbReference type="GO" id="GO:0051484">
    <property type="term" value="P:isopentenyl diphosphate biosynthetic process, methylerythritol 4-phosphate pathway involved in terpenoid biosynthetic process"/>
    <property type="evidence" value="ECO:0007669"/>
    <property type="project" value="TreeGrafter"/>
</dbReference>
<dbReference type="GO" id="GO:0030145">
    <property type="term" value="F:manganese ion binding"/>
    <property type="evidence" value="ECO:0007669"/>
    <property type="project" value="TreeGrafter"/>
</dbReference>
<proteinExistence type="predicted"/>
<dbReference type="Pfam" id="PF13288">
    <property type="entry name" value="DXPR_C"/>
    <property type="match status" value="1"/>
</dbReference>
<dbReference type="PANTHER" id="PTHR30525">
    <property type="entry name" value="1-DEOXY-D-XYLULOSE 5-PHOSPHATE REDUCTOISOMERASE"/>
    <property type="match status" value="1"/>
</dbReference>
<feature type="domain" description="DXP reductoisomerase C-terminal" evidence="1">
    <location>
        <begin position="12"/>
        <end position="128"/>
    </location>
</feature>
<dbReference type="EC" id="1.1.1.267" evidence="2"/>
<dbReference type="AlphaFoldDB" id="A0A645HLH9"/>
<keyword evidence="2" id="KW-0560">Oxidoreductase</keyword>
<comment type="caution">
    <text evidence="2">The sequence shown here is derived from an EMBL/GenBank/DDBJ whole genome shotgun (WGS) entry which is preliminary data.</text>
</comment>
<dbReference type="PANTHER" id="PTHR30525:SF0">
    <property type="entry name" value="1-DEOXY-D-XYLULOSE 5-PHOSPHATE REDUCTOISOMERASE, CHLOROPLASTIC"/>
    <property type="match status" value="1"/>
</dbReference>
<keyword evidence="2" id="KW-0413">Isomerase</keyword>
<dbReference type="Gene3D" id="1.10.1740.10">
    <property type="match status" value="1"/>
</dbReference>
<evidence type="ECO:0000313" key="2">
    <source>
        <dbReference type="EMBL" id="MPN39292.1"/>
    </source>
</evidence>
<dbReference type="GO" id="GO:0070402">
    <property type="term" value="F:NADPH binding"/>
    <property type="evidence" value="ECO:0007669"/>
    <property type="project" value="TreeGrafter"/>
</dbReference>
<sequence length="132" mass="14120">MEYWDNAVLAQLGAPDMRLPIQYALTWPARVPGPAAPLDLLTCPGLTFFPPDLDGFPCLSLALEAAKRGGTATAVLNGANEVAVERFLKREIGFYDIPRLVEQALVRAAELQSPTLEDILAADSAARQAVSG</sequence>
<dbReference type="GO" id="GO:0016853">
    <property type="term" value="F:isomerase activity"/>
    <property type="evidence" value="ECO:0007669"/>
    <property type="project" value="UniProtKB-KW"/>
</dbReference>
<gene>
    <name evidence="2" type="primary">dxr_49</name>
    <name evidence="2" type="ORF">SDC9_186820</name>
</gene>
<dbReference type="InterPro" id="IPR036169">
    <property type="entry name" value="DXPR_C_sf"/>
</dbReference>
<accession>A0A645HLH9</accession>
<dbReference type="GO" id="GO:0030604">
    <property type="term" value="F:1-deoxy-D-xylulose-5-phosphate reductoisomerase activity"/>
    <property type="evidence" value="ECO:0007669"/>
    <property type="project" value="UniProtKB-EC"/>
</dbReference>